<dbReference type="GO" id="GO:0044718">
    <property type="term" value="P:siderophore transmembrane transport"/>
    <property type="evidence" value="ECO:0007669"/>
    <property type="project" value="TreeGrafter"/>
</dbReference>
<dbReference type="GO" id="GO:0015344">
    <property type="term" value="F:siderophore uptake transmembrane transporter activity"/>
    <property type="evidence" value="ECO:0007669"/>
    <property type="project" value="TreeGrafter"/>
</dbReference>
<evidence type="ECO:0000259" key="15">
    <source>
        <dbReference type="Pfam" id="PF00593"/>
    </source>
</evidence>
<evidence type="ECO:0000256" key="10">
    <source>
        <dbReference type="ARBA" id="ARBA00023237"/>
    </source>
</evidence>
<dbReference type="Proteomes" id="UP001149607">
    <property type="component" value="Chromosome"/>
</dbReference>
<dbReference type="PANTHER" id="PTHR30069:SF29">
    <property type="entry name" value="HEMOGLOBIN AND HEMOGLOBIN-HAPTOGLOBIN-BINDING PROTEIN 1-RELATED"/>
    <property type="match status" value="1"/>
</dbReference>
<sequence length="815" mass="91874">MSRQPVYCKPRLLCTLLCAAFPLSALAGTAEPEPAGQQNSIAVELQQINVSGRRAVQDLGKEKVRRTKLDKELVHDIHDLVRYEPGISVSEGDRGNSNGFAIRGVDKDRVAITVDGLAQAESRSSEGFQELFGAYGNYNIGRNAAEIETIKEVTLQKGADSLSAGSGALGGAVMYQTKSPRDYVDEDKPFYAGIKGGYISKSRQKFSSMALGGYLKGFDALLVYTHRKGHETKNHSGGADYNTTYQSTNGTTALNGTLRAVPDEQNVKSKSTLLRLGYHFNPSNYLGWIYEDYRQDRVTDERSNLLSAYGNGVRYRFDVSYRKRTGLEYENRLENGPWDKLKINYDRQRVDMTTLTWDMDRVITRRNAEAFFRNRGLFQKSDHMSLTADKNFEFDKMPNFSWDMKYGIGHSKTKNTNDNNEHFVYVFEPSEPNGNPNRTEFLVSGQRKNTYGYWNNLFRFGTQWKLGLGARYDKITTGTLESDSLDPKVAGRLKAKGLWNQKAEFKAPSYAATLDWSPLDALTLQAKYSTGFRAPTTDEMWFFYEAPDVVLIEPNPKLKQEKAQNIDLGFNVKGSWGNVKVSGFRTKYKDFIYLSSYNAEQKYYDPKTGTYIPYPAGSRPAGLMYKNINVDNAFVKGVEIQGRWKLDSIGMPKGLYANWAGSYQKGYFTTDGNKYPLNALQPFSGLIGLGYEHPESRWGLALNNTYFARKNPKDTTAAYDRRDEVFPFAKHSRNIWVTDLIGHYKIGKNVTVRGGLFNLFNKKYLTWDSLRAIREFGAVGRVGNCGGAHATCSHPGIQRFTAPGRNYTLSIEATF</sequence>
<evidence type="ECO:0000256" key="14">
    <source>
        <dbReference type="SAM" id="SignalP"/>
    </source>
</evidence>
<dbReference type="NCBIfam" id="TIGR01786">
    <property type="entry name" value="TonB-hemlactrns"/>
    <property type="match status" value="1"/>
</dbReference>
<evidence type="ECO:0000256" key="3">
    <source>
        <dbReference type="ARBA" id="ARBA00022448"/>
    </source>
</evidence>
<protein>
    <submittedName>
        <fullName evidence="17">TonB-dependent hemoglobin/transferrin/lactoferrin family receptor</fullName>
    </submittedName>
</protein>
<evidence type="ECO:0000313" key="19">
    <source>
        <dbReference type="Proteomes" id="UP001149607"/>
    </source>
</evidence>
<dbReference type="PROSITE" id="PS52016">
    <property type="entry name" value="TONB_DEPENDENT_REC_3"/>
    <property type="match status" value="1"/>
</dbReference>
<dbReference type="PANTHER" id="PTHR30069">
    <property type="entry name" value="TONB-DEPENDENT OUTER MEMBRANE RECEPTOR"/>
    <property type="match status" value="1"/>
</dbReference>
<dbReference type="Pfam" id="PF00593">
    <property type="entry name" value="TonB_dep_Rec_b-barrel"/>
    <property type="match status" value="1"/>
</dbReference>
<reference evidence="18" key="2">
    <citation type="submission" date="2024-02" db="EMBL/GenBank/DDBJ databases">
        <title>Neisseria leonii sp. nov.</title>
        <authorList>
            <person name="Boutroux M."/>
            <person name="Favre-Rochex S."/>
            <person name="Gorgette O."/>
            <person name="Touak G."/>
            <person name="Muhle E."/>
            <person name="Chesneau O."/>
            <person name="Clermont D."/>
            <person name="Rahi P."/>
        </authorList>
    </citation>
    <scope>NUCLEOTIDE SEQUENCE</scope>
    <source>
        <strain evidence="18">51.81</strain>
    </source>
</reference>
<keyword evidence="7 13" id="KW-0798">TonB box</keyword>
<feature type="domain" description="TonB-dependent receptor-like beta-barrel" evidence="15">
    <location>
        <begin position="271"/>
        <end position="759"/>
    </location>
</feature>
<dbReference type="InterPro" id="IPR039426">
    <property type="entry name" value="TonB-dep_rcpt-like"/>
</dbReference>
<dbReference type="GO" id="GO:0009279">
    <property type="term" value="C:cell outer membrane"/>
    <property type="evidence" value="ECO:0007669"/>
    <property type="project" value="UniProtKB-SubCell"/>
</dbReference>
<reference evidence="17" key="1">
    <citation type="submission" date="2022-10" db="EMBL/GenBank/DDBJ databases">
        <authorList>
            <person name="Boutroux M."/>
        </authorList>
    </citation>
    <scope>NUCLEOTIDE SEQUENCE</scope>
    <source>
        <strain evidence="17">51.81</strain>
    </source>
</reference>
<dbReference type="EMBL" id="JAPQFL010000009">
    <property type="protein sequence ID" value="MDD9328708.1"/>
    <property type="molecule type" value="Genomic_DNA"/>
</dbReference>
<keyword evidence="5 11" id="KW-0812">Transmembrane</keyword>
<evidence type="ECO:0000313" key="18">
    <source>
        <dbReference type="EMBL" id="WWY02301.1"/>
    </source>
</evidence>
<evidence type="ECO:0000256" key="11">
    <source>
        <dbReference type="PROSITE-ProRule" id="PRU01360"/>
    </source>
</evidence>
<dbReference type="Gene3D" id="2.40.170.20">
    <property type="entry name" value="TonB-dependent receptor, beta-barrel domain"/>
    <property type="match status" value="1"/>
</dbReference>
<keyword evidence="4 11" id="KW-1134">Transmembrane beta strand</keyword>
<keyword evidence="10 11" id="KW-0998">Cell outer membrane</keyword>
<evidence type="ECO:0000259" key="16">
    <source>
        <dbReference type="Pfam" id="PF07715"/>
    </source>
</evidence>
<dbReference type="InterPro" id="IPR000531">
    <property type="entry name" value="Beta-barrel_TonB"/>
</dbReference>
<evidence type="ECO:0000256" key="13">
    <source>
        <dbReference type="RuleBase" id="RU003357"/>
    </source>
</evidence>
<dbReference type="InterPro" id="IPR012910">
    <property type="entry name" value="Plug_dom"/>
</dbReference>
<feature type="chain" id="PRO_5042786930" evidence="14">
    <location>
        <begin position="28"/>
        <end position="815"/>
    </location>
</feature>
<feature type="short sequence motif" description="TonB C-terminal box" evidence="12">
    <location>
        <begin position="798"/>
        <end position="815"/>
    </location>
</feature>
<comment type="similarity">
    <text evidence="2 11 13">Belongs to the TonB-dependent receptor family.</text>
</comment>
<dbReference type="EMBL" id="CP146598">
    <property type="protein sequence ID" value="WWY02301.1"/>
    <property type="molecule type" value="Genomic_DNA"/>
</dbReference>
<dbReference type="InterPro" id="IPR037066">
    <property type="entry name" value="Plug_dom_sf"/>
</dbReference>
<evidence type="ECO:0000256" key="1">
    <source>
        <dbReference type="ARBA" id="ARBA00004571"/>
    </source>
</evidence>
<keyword evidence="6 14" id="KW-0732">Signal</keyword>
<evidence type="ECO:0000256" key="5">
    <source>
        <dbReference type="ARBA" id="ARBA00022692"/>
    </source>
</evidence>
<evidence type="ECO:0000313" key="17">
    <source>
        <dbReference type="EMBL" id="MDD9328708.1"/>
    </source>
</evidence>
<accession>A0A9X4IF14</accession>
<gene>
    <name evidence="17" type="ORF">ORY91_002146</name>
    <name evidence="18" type="ORF">V9W64_06055</name>
</gene>
<evidence type="ECO:0000256" key="7">
    <source>
        <dbReference type="ARBA" id="ARBA00023077"/>
    </source>
</evidence>
<keyword evidence="9 17" id="KW-0675">Receptor</keyword>
<dbReference type="CDD" id="cd01347">
    <property type="entry name" value="ligand_gated_channel"/>
    <property type="match status" value="1"/>
</dbReference>
<dbReference type="InterPro" id="IPR036942">
    <property type="entry name" value="Beta-barrel_TonB_sf"/>
</dbReference>
<organism evidence="17">
    <name type="scientific">Neisseria leonii</name>
    <dbReference type="NCBI Taxonomy" id="2995413"/>
    <lineage>
        <taxon>Bacteria</taxon>
        <taxon>Pseudomonadati</taxon>
        <taxon>Pseudomonadota</taxon>
        <taxon>Betaproteobacteria</taxon>
        <taxon>Neisseriales</taxon>
        <taxon>Neisseriaceae</taxon>
        <taxon>Neisseria</taxon>
    </lineage>
</organism>
<dbReference type="AlphaFoldDB" id="A0A9X4IF14"/>
<proteinExistence type="inferred from homology"/>
<keyword evidence="3 11" id="KW-0813">Transport</keyword>
<evidence type="ECO:0000256" key="6">
    <source>
        <dbReference type="ARBA" id="ARBA00022729"/>
    </source>
</evidence>
<evidence type="ECO:0000256" key="2">
    <source>
        <dbReference type="ARBA" id="ARBA00009810"/>
    </source>
</evidence>
<comment type="subcellular location">
    <subcellularLocation>
        <location evidence="1 11">Cell outer membrane</location>
        <topology evidence="1 11">Multi-pass membrane protein</topology>
    </subcellularLocation>
</comment>
<dbReference type="Pfam" id="PF07715">
    <property type="entry name" value="Plug"/>
    <property type="match status" value="1"/>
</dbReference>
<dbReference type="InterPro" id="IPR010949">
    <property type="entry name" value="TonB_Hb/transfer/lactofer_rcpt"/>
</dbReference>
<feature type="domain" description="TonB-dependent receptor plug" evidence="16">
    <location>
        <begin position="64"/>
        <end position="172"/>
    </location>
</feature>
<name>A0A9X4IF14_9NEIS</name>
<evidence type="ECO:0000256" key="4">
    <source>
        <dbReference type="ARBA" id="ARBA00022452"/>
    </source>
</evidence>
<evidence type="ECO:0000256" key="12">
    <source>
        <dbReference type="PROSITE-ProRule" id="PRU10144"/>
    </source>
</evidence>
<dbReference type="InterPro" id="IPR010917">
    <property type="entry name" value="TonB_rcpt_CS"/>
</dbReference>
<evidence type="ECO:0000256" key="9">
    <source>
        <dbReference type="ARBA" id="ARBA00023170"/>
    </source>
</evidence>
<dbReference type="RefSeq" id="WP_274585754.1">
    <property type="nucleotide sequence ID" value="NZ_CP146598.1"/>
</dbReference>
<evidence type="ECO:0000256" key="8">
    <source>
        <dbReference type="ARBA" id="ARBA00023136"/>
    </source>
</evidence>
<keyword evidence="8 11" id="KW-0472">Membrane</keyword>
<feature type="signal peptide" evidence="14">
    <location>
        <begin position="1"/>
        <end position="27"/>
    </location>
</feature>
<keyword evidence="19" id="KW-1185">Reference proteome</keyword>
<dbReference type="PROSITE" id="PS01156">
    <property type="entry name" value="TONB_DEPENDENT_REC_2"/>
    <property type="match status" value="1"/>
</dbReference>
<dbReference type="SUPFAM" id="SSF56935">
    <property type="entry name" value="Porins"/>
    <property type="match status" value="1"/>
</dbReference>
<dbReference type="Gene3D" id="2.170.130.10">
    <property type="entry name" value="TonB-dependent receptor, plug domain"/>
    <property type="match status" value="1"/>
</dbReference>